<dbReference type="RefSeq" id="WP_278021181.1">
    <property type="nucleotide sequence ID" value="NZ_CP121110.1"/>
</dbReference>
<dbReference type="Proteomes" id="UP001501367">
    <property type="component" value="Unassembled WGS sequence"/>
</dbReference>
<gene>
    <name evidence="1" type="ORF">GCM10022422_32440</name>
</gene>
<keyword evidence="2" id="KW-1185">Reference proteome</keyword>
<name>A0ABP7FRK7_9FLAO</name>
<comment type="caution">
    <text evidence="1">The sequence shown here is derived from an EMBL/GenBank/DDBJ whole genome shotgun (WGS) entry which is preliminary data.</text>
</comment>
<organism evidence="1 2">
    <name type="scientific">Flavobacterium ginsengisoli</name>
    <dbReference type="NCBI Taxonomy" id="871694"/>
    <lineage>
        <taxon>Bacteria</taxon>
        <taxon>Pseudomonadati</taxon>
        <taxon>Bacteroidota</taxon>
        <taxon>Flavobacteriia</taxon>
        <taxon>Flavobacteriales</taxon>
        <taxon>Flavobacteriaceae</taxon>
        <taxon>Flavobacterium</taxon>
    </lineage>
</organism>
<sequence>MNFYYRSKKMRMKKEKILVRDNKGIFLKMFKRKLKTDFDFFEKSFFDNSEDKIKEYDRIIYVVYDRNELLGFLQENRNRNVLVCLFDKQFYASLSFLEIMNNLVLFDEYKTRREIFKEIKAFFKKKLESTTEKVSSQSNIPFPDYYKAMYYLM</sequence>
<accession>A0ABP7FRK7</accession>
<reference evidence="2" key="1">
    <citation type="journal article" date="2019" name="Int. J. Syst. Evol. Microbiol.">
        <title>The Global Catalogue of Microorganisms (GCM) 10K type strain sequencing project: providing services to taxonomists for standard genome sequencing and annotation.</title>
        <authorList>
            <consortium name="The Broad Institute Genomics Platform"/>
            <consortium name="The Broad Institute Genome Sequencing Center for Infectious Disease"/>
            <person name="Wu L."/>
            <person name="Ma J."/>
        </authorList>
    </citation>
    <scope>NUCLEOTIDE SEQUENCE [LARGE SCALE GENOMIC DNA]</scope>
    <source>
        <strain evidence="2">JCM 17336</strain>
    </source>
</reference>
<protein>
    <submittedName>
        <fullName evidence="1">Uncharacterized protein</fullName>
    </submittedName>
</protein>
<dbReference type="EMBL" id="BAABDT010000006">
    <property type="protein sequence ID" value="GAA3745732.1"/>
    <property type="molecule type" value="Genomic_DNA"/>
</dbReference>
<proteinExistence type="predicted"/>
<evidence type="ECO:0000313" key="2">
    <source>
        <dbReference type="Proteomes" id="UP001501367"/>
    </source>
</evidence>
<evidence type="ECO:0000313" key="1">
    <source>
        <dbReference type="EMBL" id="GAA3745732.1"/>
    </source>
</evidence>